<evidence type="ECO:0000313" key="2">
    <source>
        <dbReference type="Proteomes" id="UP000821845"/>
    </source>
</evidence>
<name>A0ACB7S155_HYAAI</name>
<dbReference type="EMBL" id="CM023486">
    <property type="protein sequence ID" value="KAH6927636.1"/>
    <property type="molecule type" value="Genomic_DNA"/>
</dbReference>
<keyword evidence="2" id="KW-1185">Reference proteome</keyword>
<accession>A0ACB7S155</accession>
<dbReference type="Proteomes" id="UP000821845">
    <property type="component" value="Chromosome 6"/>
</dbReference>
<evidence type="ECO:0000313" key="1">
    <source>
        <dbReference type="EMBL" id="KAH6927636.1"/>
    </source>
</evidence>
<gene>
    <name evidence="1" type="ORF">HPB50_006341</name>
</gene>
<protein>
    <submittedName>
        <fullName evidence="1">Uncharacterized protein</fullName>
    </submittedName>
</protein>
<organism evidence="1 2">
    <name type="scientific">Hyalomma asiaticum</name>
    <name type="common">Tick</name>
    <dbReference type="NCBI Taxonomy" id="266040"/>
    <lineage>
        <taxon>Eukaryota</taxon>
        <taxon>Metazoa</taxon>
        <taxon>Ecdysozoa</taxon>
        <taxon>Arthropoda</taxon>
        <taxon>Chelicerata</taxon>
        <taxon>Arachnida</taxon>
        <taxon>Acari</taxon>
        <taxon>Parasitiformes</taxon>
        <taxon>Ixodida</taxon>
        <taxon>Ixodoidea</taxon>
        <taxon>Ixodidae</taxon>
        <taxon>Hyalomminae</taxon>
        <taxon>Hyalomma</taxon>
    </lineage>
</organism>
<comment type="caution">
    <text evidence="1">The sequence shown here is derived from an EMBL/GenBank/DDBJ whole genome shotgun (WGS) entry which is preliminary data.</text>
</comment>
<reference evidence="1" key="1">
    <citation type="submission" date="2020-05" db="EMBL/GenBank/DDBJ databases">
        <title>Large-scale comparative analyses of tick genomes elucidate their genetic diversity and vector capacities.</title>
        <authorList>
            <person name="Jia N."/>
            <person name="Wang J."/>
            <person name="Shi W."/>
            <person name="Du L."/>
            <person name="Sun Y."/>
            <person name="Zhan W."/>
            <person name="Jiang J."/>
            <person name="Wang Q."/>
            <person name="Zhang B."/>
            <person name="Ji P."/>
            <person name="Sakyi L.B."/>
            <person name="Cui X."/>
            <person name="Yuan T."/>
            <person name="Jiang B."/>
            <person name="Yang W."/>
            <person name="Lam T.T.-Y."/>
            <person name="Chang Q."/>
            <person name="Ding S."/>
            <person name="Wang X."/>
            <person name="Zhu J."/>
            <person name="Ruan X."/>
            <person name="Zhao L."/>
            <person name="Wei J."/>
            <person name="Que T."/>
            <person name="Du C."/>
            <person name="Cheng J."/>
            <person name="Dai P."/>
            <person name="Han X."/>
            <person name="Huang E."/>
            <person name="Gao Y."/>
            <person name="Liu J."/>
            <person name="Shao H."/>
            <person name="Ye R."/>
            <person name="Li L."/>
            <person name="Wei W."/>
            <person name="Wang X."/>
            <person name="Wang C."/>
            <person name="Yang T."/>
            <person name="Huo Q."/>
            <person name="Li W."/>
            <person name="Guo W."/>
            <person name="Chen H."/>
            <person name="Zhou L."/>
            <person name="Ni X."/>
            <person name="Tian J."/>
            <person name="Zhou Y."/>
            <person name="Sheng Y."/>
            <person name="Liu T."/>
            <person name="Pan Y."/>
            <person name="Xia L."/>
            <person name="Li J."/>
            <person name="Zhao F."/>
            <person name="Cao W."/>
        </authorList>
    </citation>
    <scope>NUCLEOTIDE SEQUENCE</scope>
    <source>
        <strain evidence="1">Hyas-2018</strain>
    </source>
</reference>
<proteinExistence type="predicted"/>
<sequence length="103" mass="11068">MLTTAGKGGASSCGDDIRRGGMDGETTVVHVEARSMGTFETTRQEEEKSKEGSATRGISEGHPHNARRSAGRVFSLFASPACYWPPPPFRFALSSFLAFPSFP</sequence>